<name>A0A1Q8QKT4_9FIRM</name>
<keyword evidence="2" id="KW-1185">Reference proteome</keyword>
<proteinExistence type="predicted"/>
<reference evidence="1 2" key="1">
    <citation type="submission" date="2016-09" db="EMBL/GenBank/DDBJ databases">
        <title>Complete genome of Desulfosporosinus sp. OL.</title>
        <authorList>
            <person name="Mardanov A."/>
            <person name="Beletsky A."/>
            <person name="Panova A."/>
            <person name="Karnachuk O."/>
            <person name="Ravin N."/>
        </authorList>
    </citation>
    <scope>NUCLEOTIDE SEQUENCE [LARGE SCALE GENOMIC DNA]</scope>
    <source>
        <strain evidence="1 2">OL</strain>
    </source>
</reference>
<dbReference type="EMBL" id="MLBF01000049">
    <property type="protein sequence ID" value="OLN27945.1"/>
    <property type="molecule type" value="Genomic_DNA"/>
</dbReference>
<organism evidence="1 2">
    <name type="scientific">Desulfosporosinus metallidurans</name>
    <dbReference type="NCBI Taxonomy" id="1888891"/>
    <lineage>
        <taxon>Bacteria</taxon>
        <taxon>Bacillati</taxon>
        <taxon>Bacillota</taxon>
        <taxon>Clostridia</taxon>
        <taxon>Eubacteriales</taxon>
        <taxon>Desulfitobacteriaceae</taxon>
        <taxon>Desulfosporosinus</taxon>
    </lineage>
</organism>
<dbReference type="AlphaFoldDB" id="A0A1Q8QKT4"/>
<dbReference type="Proteomes" id="UP000186102">
    <property type="component" value="Unassembled WGS sequence"/>
</dbReference>
<sequence length="48" mass="5291">MFITEQLECRIDPIAVSSIKVGSSTLLFSNNSLKEVNNSSICFISKII</sequence>
<comment type="caution">
    <text evidence="1">The sequence shown here is derived from an EMBL/GenBank/DDBJ whole genome shotgun (WGS) entry which is preliminary data.</text>
</comment>
<protein>
    <submittedName>
        <fullName evidence="1">Uncharacterized protein</fullName>
    </submittedName>
</protein>
<gene>
    <name evidence="1" type="ORF">DSOL_4304</name>
</gene>
<evidence type="ECO:0000313" key="2">
    <source>
        <dbReference type="Proteomes" id="UP000186102"/>
    </source>
</evidence>
<accession>A0A1Q8QKT4</accession>
<evidence type="ECO:0000313" key="1">
    <source>
        <dbReference type="EMBL" id="OLN27945.1"/>
    </source>
</evidence>